<name>A0A9P3H412_9FUNG</name>
<evidence type="ECO:0000313" key="3">
    <source>
        <dbReference type="Proteomes" id="UP000827284"/>
    </source>
</evidence>
<protein>
    <recommendedName>
        <fullName evidence="4">Cysteine-rich transmembrane CYSTM domain-containing protein</fullName>
    </recommendedName>
</protein>
<dbReference type="Proteomes" id="UP000827284">
    <property type="component" value="Unassembled WGS sequence"/>
</dbReference>
<reference evidence="2" key="1">
    <citation type="submission" date="2021-11" db="EMBL/GenBank/DDBJ databases">
        <authorList>
            <person name="Herlambang A."/>
            <person name="Guo Y."/>
            <person name="Takashima Y."/>
            <person name="Nishizawa T."/>
        </authorList>
    </citation>
    <scope>NUCLEOTIDE SEQUENCE</scope>
    <source>
        <strain evidence="2">E1425</strain>
    </source>
</reference>
<gene>
    <name evidence="2" type="ORF">EMPS_02083</name>
</gene>
<evidence type="ECO:0000256" key="1">
    <source>
        <dbReference type="SAM" id="MobiDB-lite"/>
    </source>
</evidence>
<feature type="compositionally biased region" description="Low complexity" evidence="1">
    <location>
        <begin position="60"/>
        <end position="71"/>
    </location>
</feature>
<proteinExistence type="predicted"/>
<feature type="compositionally biased region" description="Low complexity" evidence="1">
    <location>
        <begin position="7"/>
        <end position="53"/>
    </location>
</feature>
<dbReference type="AlphaFoldDB" id="A0A9P3H412"/>
<dbReference type="EMBL" id="BQFW01000002">
    <property type="protein sequence ID" value="GJJ69735.1"/>
    <property type="molecule type" value="Genomic_DNA"/>
</dbReference>
<organism evidence="2 3">
    <name type="scientific">Entomortierella parvispora</name>
    <dbReference type="NCBI Taxonomy" id="205924"/>
    <lineage>
        <taxon>Eukaryota</taxon>
        <taxon>Fungi</taxon>
        <taxon>Fungi incertae sedis</taxon>
        <taxon>Mucoromycota</taxon>
        <taxon>Mortierellomycotina</taxon>
        <taxon>Mortierellomycetes</taxon>
        <taxon>Mortierellales</taxon>
        <taxon>Mortierellaceae</taxon>
        <taxon>Entomortierella</taxon>
    </lineage>
</organism>
<evidence type="ECO:0000313" key="2">
    <source>
        <dbReference type="EMBL" id="GJJ69735.1"/>
    </source>
</evidence>
<reference evidence="2" key="2">
    <citation type="journal article" date="2022" name="Microbiol. Resour. Announc.">
        <title>Whole-Genome Sequence of Entomortierella parvispora E1425, a Mucoromycotan Fungus Associated with Burkholderiaceae-Related Endosymbiotic Bacteria.</title>
        <authorList>
            <person name="Herlambang A."/>
            <person name="Guo Y."/>
            <person name="Takashima Y."/>
            <person name="Narisawa K."/>
            <person name="Ohta H."/>
            <person name="Nishizawa T."/>
        </authorList>
    </citation>
    <scope>NUCLEOTIDE SEQUENCE</scope>
    <source>
        <strain evidence="2">E1425</strain>
    </source>
</reference>
<sequence length="106" mass="11388">MSQDKGYYASQPPQYPQQAQPAYGQPAYGQAASYQPGYPPQQYGAPQPAYGQPGYPPSPQQGYYAQPAPQPVIIQQQAPPQQSNKDDMCYGCALGACLCCCLEGCC</sequence>
<evidence type="ECO:0008006" key="4">
    <source>
        <dbReference type="Google" id="ProtNLM"/>
    </source>
</evidence>
<feature type="region of interest" description="Disordered" evidence="1">
    <location>
        <begin position="1"/>
        <end position="71"/>
    </location>
</feature>
<comment type="caution">
    <text evidence="2">The sequence shown here is derived from an EMBL/GenBank/DDBJ whole genome shotgun (WGS) entry which is preliminary data.</text>
</comment>
<keyword evidence="3" id="KW-1185">Reference proteome</keyword>
<accession>A0A9P3H412</accession>